<comment type="caution">
    <text evidence="2">The sequence shown here is derived from an EMBL/GenBank/DDBJ whole genome shotgun (WGS) entry which is preliminary data.</text>
</comment>
<proteinExistence type="predicted"/>
<gene>
    <name evidence="2" type="ORF">BJ988_005905</name>
</gene>
<keyword evidence="1" id="KW-0812">Transmembrane</keyword>
<dbReference type="Proteomes" id="UP000564496">
    <property type="component" value="Unassembled WGS sequence"/>
</dbReference>
<sequence>MGSRYQLALEEARRSYDAQLAQLENLRSRGTWTVAAGALALSVIGVDTKGAGCWSYAWSILAFLCFATVVIGTVVIAWPQKVWAGQKPHLLVQWVELDDASTDDQIRDLALHLEQQSEANAKVIDRLQKWHGTVLIALLVEVPFLLLGKLWEGVNQ</sequence>
<dbReference type="AlphaFoldDB" id="A0A7Z0DT46"/>
<keyword evidence="3" id="KW-1185">Reference proteome</keyword>
<keyword evidence="1" id="KW-0472">Membrane</keyword>
<evidence type="ECO:0000313" key="2">
    <source>
        <dbReference type="EMBL" id="NYI81197.1"/>
    </source>
</evidence>
<keyword evidence="1" id="KW-1133">Transmembrane helix</keyword>
<protein>
    <submittedName>
        <fullName evidence="2">Uncharacterized protein</fullName>
    </submittedName>
</protein>
<dbReference type="EMBL" id="JACBZR010000002">
    <property type="protein sequence ID" value="NYI81197.1"/>
    <property type="molecule type" value="Genomic_DNA"/>
</dbReference>
<evidence type="ECO:0000313" key="3">
    <source>
        <dbReference type="Proteomes" id="UP000564496"/>
    </source>
</evidence>
<accession>A0A7Z0DT46</accession>
<name>A0A7Z0DT46_9ACTN</name>
<dbReference type="RefSeq" id="WP_179661776.1">
    <property type="nucleotide sequence ID" value="NZ_JACBZR010000002.1"/>
</dbReference>
<evidence type="ECO:0000256" key="1">
    <source>
        <dbReference type="SAM" id="Phobius"/>
    </source>
</evidence>
<organism evidence="2 3">
    <name type="scientific">Nocardioides panzhihuensis</name>
    <dbReference type="NCBI Taxonomy" id="860243"/>
    <lineage>
        <taxon>Bacteria</taxon>
        <taxon>Bacillati</taxon>
        <taxon>Actinomycetota</taxon>
        <taxon>Actinomycetes</taxon>
        <taxon>Propionibacteriales</taxon>
        <taxon>Nocardioidaceae</taxon>
        <taxon>Nocardioides</taxon>
    </lineage>
</organism>
<reference evidence="2 3" key="1">
    <citation type="submission" date="2020-07" db="EMBL/GenBank/DDBJ databases">
        <title>Sequencing the genomes of 1000 actinobacteria strains.</title>
        <authorList>
            <person name="Klenk H.-P."/>
        </authorList>
    </citation>
    <scope>NUCLEOTIDE SEQUENCE [LARGE SCALE GENOMIC DNA]</scope>
    <source>
        <strain evidence="2 3">DSM 26487</strain>
    </source>
</reference>
<feature type="transmembrane region" description="Helical" evidence="1">
    <location>
        <begin position="56"/>
        <end position="78"/>
    </location>
</feature>